<dbReference type="EMBL" id="BAAAPK010000001">
    <property type="protein sequence ID" value="GAA1669570.1"/>
    <property type="molecule type" value="Genomic_DNA"/>
</dbReference>
<sequence>MSHVNPENEFEELVYLAERLCARFPALDEQSAFRLIADELESFDGVPLRAYVPVLVENNLMRRLRAQRTVAPDRGNLLAS</sequence>
<reference evidence="1 2" key="1">
    <citation type="journal article" date="2019" name="Int. J. Syst. Evol. Microbiol.">
        <title>The Global Catalogue of Microorganisms (GCM) 10K type strain sequencing project: providing services to taxonomists for standard genome sequencing and annotation.</title>
        <authorList>
            <consortium name="The Broad Institute Genomics Platform"/>
            <consortium name="The Broad Institute Genome Sequencing Center for Infectious Disease"/>
            <person name="Wu L."/>
            <person name="Ma J."/>
        </authorList>
    </citation>
    <scope>NUCLEOTIDE SEQUENCE [LARGE SCALE GENOMIC DNA]</scope>
    <source>
        <strain evidence="1 2">JCM 15575</strain>
    </source>
</reference>
<comment type="caution">
    <text evidence="1">The sequence shown here is derived from an EMBL/GenBank/DDBJ whole genome shotgun (WGS) entry which is preliminary data.</text>
</comment>
<protein>
    <submittedName>
        <fullName evidence="1">Uncharacterized protein</fullName>
    </submittedName>
</protein>
<name>A0ABN2GDM8_9MICO</name>
<evidence type="ECO:0000313" key="2">
    <source>
        <dbReference type="Proteomes" id="UP001500596"/>
    </source>
</evidence>
<evidence type="ECO:0000313" key="1">
    <source>
        <dbReference type="EMBL" id="GAA1669570.1"/>
    </source>
</evidence>
<accession>A0ABN2GDM8</accession>
<keyword evidence="2" id="KW-1185">Reference proteome</keyword>
<dbReference type="RefSeq" id="WP_344052641.1">
    <property type="nucleotide sequence ID" value="NZ_BAAAPK010000001.1"/>
</dbReference>
<dbReference type="Proteomes" id="UP001500596">
    <property type="component" value="Unassembled WGS sequence"/>
</dbReference>
<gene>
    <name evidence="1" type="ORF">GCM10009807_12140</name>
</gene>
<organism evidence="1 2">
    <name type="scientific">Microbacterium lacus</name>
    <dbReference type="NCBI Taxonomy" id="415217"/>
    <lineage>
        <taxon>Bacteria</taxon>
        <taxon>Bacillati</taxon>
        <taxon>Actinomycetota</taxon>
        <taxon>Actinomycetes</taxon>
        <taxon>Micrococcales</taxon>
        <taxon>Microbacteriaceae</taxon>
        <taxon>Microbacterium</taxon>
    </lineage>
</organism>
<proteinExistence type="predicted"/>
<dbReference type="NCBIfam" id="NF046112">
    <property type="entry name" value="MSMEG_6209_Nter"/>
    <property type="match status" value="1"/>
</dbReference>